<evidence type="ECO:0000313" key="2">
    <source>
        <dbReference type="EMBL" id="KAF6780665.1"/>
    </source>
</evidence>
<dbReference type="AlphaFoldDB" id="A0A8H6IL99"/>
<evidence type="ECO:0000313" key="3">
    <source>
        <dbReference type="Proteomes" id="UP000652219"/>
    </source>
</evidence>
<feature type="compositionally biased region" description="Basic and acidic residues" evidence="1">
    <location>
        <begin position="86"/>
        <end position="104"/>
    </location>
</feature>
<dbReference type="Proteomes" id="UP000652219">
    <property type="component" value="Unassembled WGS sequence"/>
</dbReference>
<sequence>MQSLLPLACPRARPACSVRGVPPSPAAISPIHPTPVAAHQRPTEHVEIFEGYDIEVDELKARCHTLERQVPDVCVEMKDLKDQWLEELREESNEKGSESTEENTRAPTQPRPKPVPRGELLQRDVQAVEALSAIHDRSAFEARASKA</sequence>
<gene>
    <name evidence="2" type="ORF">CSOJ01_16125</name>
</gene>
<comment type="caution">
    <text evidence="2">The sequence shown here is derived from an EMBL/GenBank/DDBJ whole genome shotgun (WGS) entry which is preliminary data.</text>
</comment>
<feature type="non-terminal residue" evidence="2">
    <location>
        <position position="1"/>
    </location>
</feature>
<feature type="region of interest" description="Disordered" evidence="1">
    <location>
        <begin position="86"/>
        <end position="124"/>
    </location>
</feature>
<organism evidence="2 3">
    <name type="scientific">Colletotrichum sojae</name>
    <dbReference type="NCBI Taxonomy" id="2175907"/>
    <lineage>
        <taxon>Eukaryota</taxon>
        <taxon>Fungi</taxon>
        <taxon>Dikarya</taxon>
        <taxon>Ascomycota</taxon>
        <taxon>Pezizomycotina</taxon>
        <taxon>Sordariomycetes</taxon>
        <taxon>Hypocreomycetidae</taxon>
        <taxon>Glomerellales</taxon>
        <taxon>Glomerellaceae</taxon>
        <taxon>Colletotrichum</taxon>
        <taxon>Colletotrichum orchidearum species complex</taxon>
    </lineage>
</organism>
<dbReference type="EMBL" id="WIGN01001126">
    <property type="protein sequence ID" value="KAF6780665.1"/>
    <property type="molecule type" value="Genomic_DNA"/>
</dbReference>
<keyword evidence="3" id="KW-1185">Reference proteome</keyword>
<proteinExistence type="predicted"/>
<name>A0A8H6IL99_9PEZI</name>
<reference evidence="2 3" key="1">
    <citation type="journal article" date="2020" name="Phytopathology">
        <title>Genome Sequence Resources of Colletotrichum truncatum, C. plurivorum, C. musicola, and C. sojae: Four Species Pathogenic to Soybean (Glycine max).</title>
        <authorList>
            <person name="Rogerio F."/>
            <person name="Boufleur T.R."/>
            <person name="Ciampi-Guillardi M."/>
            <person name="Sukno S.A."/>
            <person name="Thon M.R."/>
            <person name="Massola Junior N.S."/>
            <person name="Baroncelli R."/>
        </authorList>
    </citation>
    <scope>NUCLEOTIDE SEQUENCE [LARGE SCALE GENOMIC DNA]</scope>
    <source>
        <strain evidence="2 3">LFN0009</strain>
    </source>
</reference>
<protein>
    <submittedName>
        <fullName evidence="2">Uncharacterized protein</fullName>
    </submittedName>
</protein>
<evidence type="ECO:0000256" key="1">
    <source>
        <dbReference type="SAM" id="MobiDB-lite"/>
    </source>
</evidence>
<accession>A0A8H6IL99</accession>